<evidence type="ECO:0000313" key="4">
    <source>
        <dbReference type="EMBL" id="HGH60786.1"/>
    </source>
</evidence>
<keyword evidence="2 4" id="KW-0808">Transferase</keyword>
<comment type="caution">
    <text evidence="4">The sequence shown here is derived from an EMBL/GenBank/DDBJ whole genome shotgun (WGS) entry which is preliminary data.</text>
</comment>
<organism evidence="4">
    <name type="scientific">Desulfomonile tiedjei</name>
    <dbReference type="NCBI Taxonomy" id="2358"/>
    <lineage>
        <taxon>Bacteria</taxon>
        <taxon>Pseudomonadati</taxon>
        <taxon>Thermodesulfobacteriota</taxon>
        <taxon>Desulfomonilia</taxon>
        <taxon>Desulfomonilales</taxon>
        <taxon>Desulfomonilaceae</taxon>
        <taxon>Desulfomonile</taxon>
    </lineage>
</organism>
<evidence type="ECO:0000256" key="3">
    <source>
        <dbReference type="ARBA" id="ARBA00023315"/>
    </source>
</evidence>
<proteinExistence type="predicted"/>
<dbReference type="GO" id="GO:0016746">
    <property type="term" value="F:acyltransferase activity"/>
    <property type="evidence" value="ECO:0007669"/>
    <property type="project" value="UniProtKB-KW"/>
</dbReference>
<dbReference type="Gene3D" id="2.160.10.10">
    <property type="entry name" value="Hexapeptide repeat proteins"/>
    <property type="match status" value="1"/>
</dbReference>
<protein>
    <submittedName>
        <fullName evidence="4">Serine acetyltransferase</fullName>
    </submittedName>
</protein>
<dbReference type="AlphaFoldDB" id="A0A7C4ARF3"/>
<reference evidence="4" key="1">
    <citation type="journal article" date="2020" name="mSystems">
        <title>Genome- and Community-Level Interaction Insights into Carbon Utilization and Element Cycling Functions of Hydrothermarchaeota in Hydrothermal Sediment.</title>
        <authorList>
            <person name="Zhou Z."/>
            <person name="Liu Y."/>
            <person name="Xu W."/>
            <person name="Pan J."/>
            <person name="Luo Z.H."/>
            <person name="Li M."/>
        </authorList>
    </citation>
    <scope>NUCLEOTIDE SEQUENCE [LARGE SCALE GENOMIC DNA]</scope>
    <source>
        <strain evidence="4">SpSt-769</strain>
    </source>
</reference>
<dbReference type="EMBL" id="DTGT01000182">
    <property type="protein sequence ID" value="HGH60786.1"/>
    <property type="molecule type" value="Genomic_DNA"/>
</dbReference>
<dbReference type="InterPro" id="IPR042122">
    <property type="entry name" value="Ser_AcTrfase_N_sf"/>
</dbReference>
<dbReference type="SUPFAM" id="SSF51161">
    <property type="entry name" value="Trimeric LpxA-like enzymes"/>
    <property type="match status" value="1"/>
</dbReference>
<keyword evidence="3" id="KW-0012">Acyltransferase</keyword>
<evidence type="ECO:0000256" key="1">
    <source>
        <dbReference type="ARBA" id="ARBA00022605"/>
    </source>
</evidence>
<dbReference type="GO" id="GO:0008652">
    <property type="term" value="P:amino acid biosynthetic process"/>
    <property type="evidence" value="ECO:0007669"/>
    <property type="project" value="UniProtKB-KW"/>
</dbReference>
<dbReference type="InterPro" id="IPR053376">
    <property type="entry name" value="Serine_acetyltransferase"/>
</dbReference>
<keyword evidence="1" id="KW-0028">Amino-acid biosynthesis</keyword>
<dbReference type="InterPro" id="IPR011004">
    <property type="entry name" value="Trimer_LpxA-like_sf"/>
</dbReference>
<sequence length="327" mass="36758">MNKDAAAEYACEFQEDLLLPSQEERLKNAIADMVKSCQDERTVDHVGAALIPSKDEIIRILNILQDVLFPGFFGKQELTHSTLEFHLGNQMVTLFELLAQQISRSIRHECRRTDSLCMKCVQKGREESILFLEKLPLLRQRLSRDVKAHYDGDPASKSLDEIVFSYPGLYAIFVYRVAHELFIREIPLMPRIMTEHAHSLTGIDIHPGATIGSDFFIDHGTGVVIGETTWIGDRVRIYQGVTLGALSVPRESEGGNYLRGRKRHPTIEDDVTIYAQATILGGETVIGARCVIGGNVWLTSSVPPDTTVLIETPRHVFKGENYKQLKQ</sequence>
<name>A0A7C4ARF3_9BACT</name>
<dbReference type="CDD" id="cd03354">
    <property type="entry name" value="LbH_SAT"/>
    <property type="match status" value="1"/>
</dbReference>
<accession>A0A7C4ARF3</accession>
<evidence type="ECO:0000256" key="2">
    <source>
        <dbReference type="ARBA" id="ARBA00022679"/>
    </source>
</evidence>
<dbReference type="Gene3D" id="1.10.3130.10">
    <property type="entry name" value="serine acetyltransferase, domain 1"/>
    <property type="match status" value="1"/>
</dbReference>
<dbReference type="InterPro" id="IPR045304">
    <property type="entry name" value="LbH_SAT"/>
</dbReference>
<dbReference type="NCBIfam" id="NF041874">
    <property type="entry name" value="EPS_EpsC"/>
    <property type="match status" value="1"/>
</dbReference>
<dbReference type="PANTHER" id="PTHR42811">
    <property type="entry name" value="SERINE ACETYLTRANSFERASE"/>
    <property type="match status" value="1"/>
</dbReference>
<gene>
    <name evidence="4" type="ORF">ENV54_05750</name>
</gene>